<dbReference type="PANTHER" id="PTHR47234:SF2">
    <property type="entry name" value="TONB-DEPENDENT RECEPTOR"/>
    <property type="match status" value="1"/>
</dbReference>
<evidence type="ECO:0000259" key="12">
    <source>
        <dbReference type="Pfam" id="PF07715"/>
    </source>
</evidence>
<keyword evidence="14" id="KW-1185">Reference proteome</keyword>
<proteinExistence type="inferred from homology"/>
<organism evidence="13 14">
    <name type="scientific">Pseudomarimonas arenosa</name>
    <dbReference type="NCBI Taxonomy" id="2774145"/>
    <lineage>
        <taxon>Bacteria</taxon>
        <taxon>Pseudomonadati</taxon>
        <taxon>Pseudomonadota</taxon>
        <taxon>Gammaproteobacteria</taxon>
        <taxon>Lysobacterales</taxon>
        <taxon>Lysobacteraceae</taxon>
        <taxon>Pseudomarimonas</taxon>
    </lineage>
</organism>
<sequence>MLGNNHLLTSAIRLALVASTIALMPTAAIAQDSDEANVLDQIEVTGTRLNSPGVIANSPIASYSSEELQQKQSVTVEEFLRLVPGAVPAIGSGVNNGNGGGATINLRGLGANRGLILVNGRRVVPFNLLGAVDTNVIPIAMIERIDLVTGGASAVYGADAVSGVINFILKRDFEGVELATQFGTSEEGDADRQRSDLIMGANLANGRGNVVMSIGRTETDELLQGSRPIGVESLSSVSGNPEGSGTTVPARIGGVPGLPGTNQIGPDGSLVPTYALFNFNPLNLYQTPQERLQATAYGHFELTEGHEAYAEMLYTRSDVFTQLAPSGSFLNTFEVPVGNPFIPQPMRQQMCAGLGISDAECTVGNTQTAVLSIGRRLTELGPRLNNFENKMFQGTVGVRGELNDNWNYDAYWSFGESDQIQTRGNWGSLSRTRQALMAVDANSCLDPSNGCVPLNIFGPEGSISQDMIDFINLDALLGQTVEQNVGGASVSGDLGDVFSVFWSDYPISLAVGVEYREVEASTKSDQASQIQGEVLGTGAPTPDRGGRFELKEAFAEFFVPIVNDAPWAYSLSAELGYRYTEFSTDSSRGYDTFKYGGEWAPTENFRVRALAQRASRAPNVNELFQPAVTALANLAVDPCQLDRINQAEANTPGTLSNLCRQTGVPLSQIGSLEPPSAGQVNVLSGGNTALSPEVADTLTFGVVWQPSFSDSLALTLDYYDIELEQAITTPTITDVMSQCYDPAFNPNRSFNAACALVGRHPLNGSFNGSDAPGVGLLLSNQGKVRTDGIDLGLNYGLSLNEWGSLDFALNWNHVLSWDFQATPTSVNRNCVGYYSIACNGAAGIIYRNRSNLRTTWSLDDVSLSLNWRRSSSVIEEPGGQAFLPEFSSISAYNYFDLAAAWQVNDRLRLNLSIDNLLDKAAPNVGNTIGSTTFNSGNTYPQFYDVVGRYYTLGATIKF</sequence>
<evidence type="ECO:0000256" key="5">
    <source>
        <dbReference type="ARBA" id="ARBA00023077"/>
    </source>
</evidence>
<evidence type="ECO:0000256" key="9">
    <source>
        <dbReference type="RuleBase" id="RU003357"/>
    </source>
</evidence>
<dbReference type="Pfam" id="PF07715">
    <property type="entry name" value="Plug"/>
    <property type="match status" value="1"/>
</dbReference>
<keyword evidence="3 8" id="KW-1134">Transmembrane beta strand</keyword>
<feature type="signal peptide" evidence="10">
    <location>
        <begin position="1"/>
        <end position="30"/>
    </location>
</feature>
<dbReference type="InterPro" id="IPR000531">
    <property type="entry name" value="Beta-barrel_TonB"/>
</dbReference>
<evidence type="ECO:0000256" key="10">
    <source>
        <dbReference type="SAM" id="SignalP"/>
    </source>
</evidence>
<dbReference type="RefSeq" id="WP_192031630.1">
    <property type="nucleotide sequence ID" value="NZ_JACYTR010000097.1"/>
</dbReference>
<feature type="domain" description="TonB-dependent receptor plug" evidence="12">
    <location>
        <begin position="58"/>
        <end position="164"/>
    </location>
</feature>
<evidence type="ECO:0000259" key="11">
    <source>
        <dbReference type="Pfam" id="PF00593"/>
    </source>
</evidence>
<dbReference type="InterPro" id="IPR037066">
    <property type="entry name" value="Plug_dom_sf"/>
</dbReference>
<dbReference type="InterPro" id="IPR012910">
    <property type="entry name" value="Plug_dom"/>
</dbReference>
<gene>
    <name evidence="13" type="ORF">IFO71_20895</name>
</gene>
<feature type="domain" description="TonB-dependent receptor-like beta-barrel" evidence="11">
    <location>
        <begin position="387"/>
        <end position="916"/>
    </location>
</feature>
<dbReference type="Proteomes" id="UP000613768">
    <property type="component" value="Unassembled WGS sequence"/>
</dbReference>
<evidence type="ECO:0000256" key="8">
    <source>
        <dbReference type="PROSITE-ProRule" id="PRU01360"/>
    </source>
</evidence>
<dbReference type="PROSITE" id="PS52016">
    <property type="entry name" value="TONB_DEPENDENT_REC_3"/>
    <property type="match status" value="1"/>
</dbReference>
<feature type="chain" id="PRO_5043834347" evidence="10">
    <location>
        <begin position="31"/>
        <end position="958"/>
    </location>
</feature>
<accession>A0AAW3ZPU0</accession>
<evidence type="ECO:0000256" key="4">
    <source>
        <dbReference type="ARBA" id="ARBA00022692"/>
    </source>
</evidence>
<evidence type="ECO:0000256" key="3">
    <source>
        <dbReference type="ARBA" id="ARBA00022452"/>
    </source>
</evidence>
<keyword evidence="10" id="KW-0732">Signal</keyword>
<dbReference type="SUPFAM" id="SSF56935">
    <property type="entry name" value="Porins"/>
    <property type="match status" value="1"/>
</dbReference>
<protein>
    <submittedName>
        <fullName evidence="13">TonB-dependent receptor</fullName>
    </submittedName>
</protein>
<reference evidence="13 14" key="1">
    <citation type="submission" date="2020-09" db="EMBL/GenBank/DDBJ databases">
        <title>Pseudoxanthomonas sp. CAU 1598 isolated from sand of Yaerae Beach.</title>
        <authorList>
            <person name="Kim W."/>
        </authorList>
    </citation>
    <scope>NUCLEOTIDE SEQUENCE [LARGE SCALE GENOMIC DNA]</scope>
    <source>
        <strain evidence="13 14">CAU 1598</strain>
    </source>
</reference>
<dbReference type="AlphaFoldDB" id="A0AAW3ZPU0"/>
<dbReference type="Gene3D" id="2.170.130.10">
    <property type="entry name" value="TonB-dependent receptor, plug domain"/>
    <property type="match status" value="1"/>
</dbReference>
<evidence type="ECO:0000256" key="1">
    <source>
        <dbReference type="ARBA" id="ARBA00004571"/>
    </source>
</evidence>
<evidence type="ECO:0000256" key="7">
    <source>
        <dbReference type="ARBA" id="ARBA00023237"/>
    </source>
</evidence>
<evidence type="ECO:0000256" key="6">
    <source>
        <dbReference type="ARBA" id="ARBA00023136"/>
    </source>
</evidence>
<keyword evidence="5 9" id="KW-0798">TonB box</keyword>
<comment type="subcellular location">
    <subcellularLocation>
        <location evidence="1 8">Cell outer membrane</location>
        <topology evidence="1 8">Multi-pass membrane protein</topology>
    </subcellularLocation>
</comment>
<dbReference type="EMBL" id="JACYTR010000097">
    <property type="protein sequence ID" value="MBD8528213.1"/>
    <property type="molecule type" value="Genomic_DNA"/>
</dbReference>
<keyword evidence="13" id="KW-0675">Receptor</keyword>
<name>A0AAW3ZPU0_9GAMM</name>
<dbReference type="InterPro" id="IPR039426">
    <property type="entry name" value="TonB-dep_rcpt-like"/>
</dbReference>
<dbReference type="InterPro" id="IPR036942">
    <property type="entry name" value="Beta-barrel_TonB_sf"/>
</dbReference>
<evidence type="ECO:0000313" key="14">
    <source>
        <dbReference type="Proteomes" id="UP000613768"/>
    </source>
</evidence>
<dbReference type="Pfam" id="PF00593">
    <property type="entry name" value="TonB_dep_Rec_b-barrel"/>
    <property type="match status" value="1"/>
</dbReference>
<dbReference type="PANTHER" id="PTHR47234">
    <property type="match status" value="1"/>
</dbReference>
<evidence type="ECO:0000313" key="13">
    <source>
        <dbReference type="EMBL" id="MBD8528213.1"/>
    </source>
</evidence>
<keyword evidence="4 8" id="KW-0812">Transmembrane</keyword>
<evidence type="ECO:0000256" key="2">
    <source>
        <dbReference type="ARBA" id="ARBA00022448"/>
    </source>
</evidence>
<comment type="similarity">
    <text evidence="8 9">Belongs to the TonB-dependent receptor family.</text>
</comment>
<keyword evidence="6 8" id="KW-0472">Membrane</keyword>
<keyword evidence="7 8" id="KW-0998">Cell outer membrane</keyword>
<dbReference type="Gene3D" id="2.40.170.20">
    <property type="entry name" value="TonB-dependent receptor, beta-barrel domain"/>
    <property type="match status" value="1"/>
</dbReference>
<keyword evidence="2 8" id="KW-0813">Transport</keyword>
<dbReference type="GO" id="GO:0009279">
    <property type="term" value="C:cell outer membrane"/>
    <property type="evidence" value="ECO:0007669"/>
    <property type="project" value="UniProtKB-SubCell"/>
</dbReference>
<comment type="caution">
    <text evidence="13">The sequence shown here is derived from an EMBL/GenBank/DDBJ whole genome shotgun (WGS) entry which is preliminary data.</text>
</comment>